<dbReference type="PRINTS" id="PR00385">
    <property type="entry name" value="P450"/>
</dbReference>
<comment type="similarity">
    <text evidence="4">Belongs to the cytochrome P450 family.</text>
</comment>
<dbReference type="OrthoDB" id="1470350at2759"/>
<dbReference type="InterPro" id="IPR002403">
    <property type="entry name" value="Cyt_P450_E_grp-IV"/>
</dbReference>
<evidence type="ECO:0000256" key="3">
    <source>
        <dbReference type="ARBA" id="ARBA00004721"/>
    </source>
</evidence>
<evidence type="ECO:0000256" key="11">
    <source>
        <dbReference type="ARBA" id="ARBA00023033"/>
    </source>
</evidence>
<dbReference type="InterPro" id="IPR001128">
    <property type="entry name" value="Cyt_P450"/>
</dbReference>
<dbReference type="PANTHER" id="PTHR24305:SF166">
    <property type="entry name" value="CYTOCHROME P450 12A4, MITOCHONDRIAL-RELATED"/>
    <property type="match status" value="1"/>
</dbReference>
<dbReference type="InterPro" id="IPR036396">
    <property type="entry name" value="Cyt_P450_sf"/>
</dbReference>
<keyword evidence="11" id="KW-0503">Monooxygenase</keyword>
<evidence type="ECO:0000256" key="1">
    <source>
        <dbReference type="ARBA" id="ARBA00001971"/>
    </source>
</evidence>
<dbReference type="PANTHER" id="PTHR24305">
    <property type="entry name" value="CYTOCHROME P450"/>
    <property type="match status" value="1"/>
</dbReference>
<gene>
    <name evidence="14" type="ORF">HYPSUDRAFT_47090</name>
</gene>
<evidence type="ECO:0000256" key="6">
    <source>
        <dbReference type="ARBA" id="ARBA00022692"/>
    </source>
</evidence>
<comment type="cofactor">
    <cofactor evidence="1 13">
        <name>heme</name>
        <dbReference type="ChEBI" id="CHEBI:30413"/>
    </cofactor>
</comment>
<dbReference type="Proteomes" id="UP000054270">
    <property type="component" value="Unassembled WGS sequence"/>
</dbReference>
<keyword evidence="6" id="KW-0812">Transmembrane</keyword>
<evidence type="ECO:0000256" key="12">
    <source>
        <dbReference type="ARBA" id="ARBA00023136"/>
    </source>
</evidence>
<reference evidence="15" key="1">
    <citation type="submission" date="2014-04" db="EMBL/GenBank/DDBJ databases">
        <title>Evolutionary Origins and Diversification of the Mycorrhizal Mutualists.</title>
        <authorList>
            <consortium name="DOE Joint Genome Institute"/>
            <consortium name="Mycorrhizal Genomics Consortium"/>
            <person name="Kohler A."/>
            <person name="Kuo A."/>
            <person name="Nagy L.G."/>
            <person name="Floudas D."/>
            <person name="Copeland A."/>
            <person name="Barry K.W."/>
            <person name="Cichocki N."/>
            <person name="Veneault-Fourrey C."/>
            <person name="LaButti K."/>
            <person name="Lindquist E.A."/>
            <person name="Lipzen A."/>
            <person name="Lundell T."/>
            <person name="Morin E."/>
            <person name="Murat C."/>
            <person name="Riley R."/>
            <person name="Ohm R."/>
            <person name="Sun H."/>
            <person name="Tunlid A."/>
            <person name="Henrissat B."/>
            <person name="Grigoriev I.V."/>
            <person name="Hibbett D.S."/>
            <person name="Martin F."/>
        </authorList>
    </citation>
    <scope>NUCLEOTIDE SEQUENCE [LARGE SCALE GENOMIC DNA]</scope>
    <source>
        <strain evidence="15">FD-334 SS-4</strain>
    </source>
</reference>
<keyword evidence="12" id="KW-0472">Membrane</keyword>
<dbReference type="Pfam" id="PF00067">
    <property type="entry name" value="p450"/>
    <property type="match status" value="1"/>
</dbReference>
<proteinExistence type="inferred from homology"/>
<evidence type="ECO:0000256" key="8">
    <source>
        <dbReference type="ARBA" id="ARBA00022989"/>
    </source>
</evidence>
<dbReference type="GO" id="GO:0005506">
    <property type="term" value="F:iron ion binding"/>
    <property type="evidence" value="ECO:0007669"/>
    <property type="project" value="InterPro"/>
</dbReference>
<dbReference type="GO" id="GO:0016705">
    <property type="term" value="F:oxidoreductase activity, acting on paired donors, with incorporation or reduction of molecular oxygen"/>
    <property type="evidence" value="ECO:0007669"/>
    <property type="project" value="InterPro"/>
</dbReference>
<feature type="binding site" description="axial binding residue" evidence="13">
    <location>
        <position position="478"/>
    </location>
    <ligand>
        <name>heme</name>
        <dbReference type="ChEBI" id="CHEBI:30413"/>
    </ligand>
    <ligandPart>
        <name>Fe</name>
        <dbReference type="ChEBI" id="CHEBI:18248"/>
    </ligandPart>
</feature>
<dbReference type="GO" id="GO:0004497">
    <property type="term" value="F:monooxygenase activity"/>
    <property type="evidence" value="ECO:0007669"/>
    <property type="project" value="UniProtKB-KW"/>
</dbReference>
<accession>A0A0D2P8R6</accession>
<evidence type="ECO:0000313" key="14">
    <source>
        <dbReference type="EMBL" id="KJA16715.1"/>
    </source>
</evidence>
<dbReference type="InterPro" id="IPR050121">
    <property type="entry name" value="Cytochrome_P450_monoxygenase"/>
</dbReference>
<dbReference type="PRINTS" id="PR00465">
    <property type="entry name" value="EP450IV"/>
</dbReference>
<keyword evidence="5 13" id="KW-0349">Heme</keyword>
<organism evidence="14 15">
    <name type="scientific">Hypholoma sublateritium (strain FD-334 SS-4)</name>
    <dbReference type="NCBI Taxonomy" id="945553"/>
    <lineage>
        <taxon>Eukaryota</taxon>
        <taxon>Fungi</taxon>
        <taxon>Dikarya</taxon>
        <taxon>Basidiomycota</taxon>
        <taxon>Agaricomycotina</taxon>
        <taxon>Agaricomycetes</taxon>
        <taxon>Agaricomycetidae</taxon>
        <taxon>Agaricales</taxon>
        <taxon>Agaricineae</taxon>
        <taxon>Strophariaceae</taxon>
        <taxon>Hypholoma</taxon>
    </lineage>
</organism>
<keyword evidence="15" id="KW-1185">Reference proteome</keyword>
<comment type="subcellular location">
    <subcellularLocation>
        <location evidence="2">Membrane</location>
    </subcellularLocation>
</comment>
<evidence type="ECO:0000256" key="9">
    <source>
        <dbReference type="ARBA" id="ARBA00023002"/>
    </source>
</evidence>
<dbReference type="STRING" id="945553.A0A0D2P8R6"/>
<evidence type="ECO:0000256" key="5">
    <source>
        <dbReference type="ARBA" id="ARBA00022617"/>
    </source>
</evidence>
<evidence type="ECO:0000256" key="7">
    <source>
        <dbReference type="ARBA" id="ARBA00022723"/>
    </source>
</evidence>
<dbReference type="GO" id="GO:0020037">
    <property type="term" value="F:heme binding"/>
    <property type="evidence" value="ECO:0007669"/>
    <property type="project" value="InterPro"/>
</dbReference>
<dbReference type="AlphaFoldDB" id="A0A0D2P8R6"/>
<evidence type="ECO:0000313" key="15">
    <source>
        <dbReference type="Proteomes" id="UP000054270"/>
    </source>
</evidence>
<dbReference type="OMA" id="RGACVWI"/>
<keyword evidence="7 13" id="KW-0479">Metal-binding</keyword>
<dbReference type="GO" id="GO:0016020">
    <property type="term" value="C:membrane"/>
    <property type="evidence" value="ECO:0007669"/>
    <property type="project" value="UniProtKB-SubCell"/>
</dbReference>
<evidence type="ECO:0000256" key="4">
    <source>
        <dbReference type="ARBA" id="ARBA00010617"/>
    </source>
</evidence>
<keyword evidence="10 13" id="KW-0408">Iron</keyword>
<keyword evidence="9" id="KW-0560">Oxidoreductase</keyword>
<evidence type="ECO:0000256" key="13">
    <source>
        <dbReference type="PIRSR" id="PIRSR602403-1"/>
    </source>
</evidence>
<sequence>MPFALSTLDIAVVAAAVVATLLIRKWTRPSYLKNLAGPPNESFATGHMLQIYDPHKFDFHEQLVEQYGGIVKVNGLFGAEHLYVSDPRALNHIVMNDGDIFDIRPQTIALNQMLFGKGLSAVTGSHHKKQRKALNPIFSPSYLAGLVPLFYDVGVELQDMFSSRIGESQSEVLDVLKLISSASLELIARGALGHSFGNLEADAPFRHAAKALMPTLSEVRVGLPLLPNLMKIGTPNFQRFLVDIFPSKPVQALKGLIDTIQNTADMMHGEHAKKLKNGSAADEKNMMSLLFEANSRASEKDRLSKEEVMGLMSLITFAGLDSTSGAITRILHNLTEKPAIQQRLRREIIDSGIGGTVPTSDELNSLPYLDAIIKETLRLFPPLITVDRVAIKDTHIPLLKPVRLNDGEVTNSIFIKKGTSLFIGIATANRSEDVWGPDAKEFKPERWLNSDTPVADKDARLPGVWSSVLTFLGGPRACIGYRFALLEIKVLLVRLIPNFVFESSKEKISWRLDAISSPHVDGDPNLSPRMPLKVSFVGNSTARSL</sequence>
<keyword evidence="8" id="KW-1133">Transmembrane helix</keyword>
<evidence type="ECO:0000256" key="10">
    <source>
        <dbReference type="ARBA" id="ARBA00023004"/>
    </source>
</evidence>
<evidence type="ECO:0000256" key="2">
    <source>
        <dbReference type="ARBA" id="ARBA00004370"/>
    </source>
</evidence>
<name>A0A0D2P8R6_HYPSF</name>
<comment type="pathway">
    <text evidence="3">Secondary metabolite biosynthesis; terpenoid biosynthesis.</text>
</comment>
<protein>
    <recommendedName>
        <fullName evidence="16">Cytochrome P450</fullName>
    </recommendedName>
</protein>
<dbReference type="Gene3D" id="1.10.630.10">
    <property type="entry name" value="Cytochrome P450"/>
    <property type="match status" value="1"/>
</dbReference>
<dbReference type="SUPFAM" id="SSF48264">
    <property type="entry name" value="Cytochrome P450"/>
    <property type="match status" value="1"/>
</dbReference>
<evidence type="ECO:0008006" key="16">
    <source>
        <dbReference type="Google" id="ProtNLM"/>
    </source>
</evidence>
<dbReference type="EMBL" id="KN817616">
    <property type="protein sequence ID" value="KJA16715.1"/>
    <property type="molecule type" value="Genomic_DNA"/>
</dbReference>